<dbReference type="InterPro" id="IPR036844">
    <property type="entry name" value="Hint_dom_sf"/>
</dbReference>
<dbReference type="Pfam" id="PF13403">
    <property type="entry name" value="Hint_2"/>
    <property type="match status" value="1"/>
</dbReference>
<name>A0ABW3TDH2_9RHOB</name>
<gene>
    <name evidence="2" type="ORF">ACFQ3C_11100</name>
</gene>
<keyword evidence="3" id="KW-1185">Reference proteome</keyword>
<dbReference type="EMBL" id="JBHTKR010000004">
    <property type="protein sequence ID" value="MFD1195219.1"/>
    <property type="molecule type" value="Genomic_DNA"/>
</dbReference>
<evidence type="ECO:0000313" key="3">
    <source>
        <dbReference type="Proteomes" id="UP001597151"/>
    </source>
</evidence>
<dbReference type="SUPFAM" id="SSF51294">
    <property type="entry name" value="Hedgehog/intein (Hint) domain"/>
    <property type="match status" value="1"/>
</dbReference>
<dbReference type="RefSeq" id="WP_380791683.1">
    <property type="nucleotide sequence ID" value="NZ_JBHTKR010000004.1"/>
</dbReference>
<reference evidence="3" key="1">
    <citation type="journal article" date="2019" name="Int. J. Syst. Evol. Microbiol.">
        <title>The Global Catalogue of Microorganisms (GCM) 10K type strain sequencing project: providing services to taxonomists for standard genome sequencing and annotation.</title>
        <authorList>
            <consortium name="The Broad Institute Genomics Platform"/>
            <consortium name="The Broad Institute Genome Sequencing Center for Infectious Disease"/>
            <person name="Wu L."/>
            <person name="Ma J."/>
        </authorList>
    </citation>
    <scope>NUCLEOTIDE SEQUENCE [LARGE SCALE GENOMIC DNA]</scope>
    <source>
        <strain evidence="3">CCUG 55328</strain>
    </source>
</reference>
<comment type="caution">
    <text evidence="2">The sequence shown here is derived from an EMBL/GenBank/DDBJ whole genome shotgun (WGS) entry which is preliminary data.</text>
</comment>
<sequence length="362" mass="39080">MTDFFARVDSTSANNPALNLTGEPAVAITFLAETPAGGLGDLLLEQDPTGGADADTQVSINGVSYSFTVDFFGTLPIRSNDGANQVPEQFRGEDVLRITVQDYPAPGATTHLSFMPSLQATQAEMDAFGNGRISVQNLSFDFESIPVCFAEGTRLLTPRGAIAVEDLRRGDLLQTLDSDFQPIIWVSNSSHQWPGSDDKHKPVLIARGALGGGVPIADLTVSPQHKIYFDCTEALERFGTTQVLAPAIGLTKLPKVRQKAGVKSVTYFHVLLPRHAIILANGAYCESFYPGRSALSMLSWRQKAELFRLFPKLRESPETGYGDMVRPSLTKREAETMCQALRDSHALGEGSSLGSGMGRASL</sequence>
<feature type="domain" description="Hedgehog/Intein (Hint)" evidence="1">
    <location>
        <begin position="147"/>
        <end position="291"/>
    </location>
</feature>
<protein>
    <submittedName>
        <fullName evidence="2">Hint domain-containing protein</fullName>
    </submittedName>
</protein>
<dbReference type="Proteomes" id="UP001597151">
    <property type="component" value="Unassembled WGS sequence"/>
</dbReference>
<evidence type="ECO:0000313" key="2">
    <source>
        <dbReference type="EMBL" id="MFD1195219.1"/>
    </source>
</evidence>
<dbReference type="InterPro" id="IPR028992">
    <property type="entry name" value="Hedgehog/Intein_dom"/>
</dbReference>
<proteinExistence type="predicted"/>
<organism evidence="2 3">
    <name type="scientific">Seohaeicola saemankumensis</name>
    <dbReference type="NCBI Taxonomy" id="481181"/>
    <lineage>
        <taxon>Bacteria</taxon>
        <taxon>Pseudomonadati</taxon>
        <taxon>Pseudomonadota</taxon>
        <taxon>Alphaproteobacteria</taxon>
        <taxon>Rhodobacterales</taxon>
        <taxon>Roseobacteraceae</taxon>
        <taxon>Seohaeicola</taxon>
    </lineage>
</organism>
<evidence type="ECO:0000259" key="1">
    <source>
        <dbReference type="Pfam" id="PF13403"/>
    </source>
</evidence>
<accession>A0ABW3TDH2</accession>